<reference evidence="2 3" key="1">
    <citation type="submission" date="2024-07" db="EMBL/GenBank/DDBJ databases">
        <authorList>
            <person name="Akdeniz Z."/>
        </authorList>
    </citation>
    <scope>NUCLEOTIDE SEQUENCE [LARGE SCALE GENOMIC DNA]</scope>
</reference>
<gene>
    <name evidence="2" type="ORF">HINF_LOCUS191</name>
</gene>
<keyword evidence="1" id="KW-0732">Signal</keyword>
<protein>
    <submittedName>
        <fullName evidence="2">Hypothetical_protein</fullName>
    </submittedName>
</protein>
<dbReference type="EMBL" id="CAXDID020000001">
    <property type="protein sequence ID" value="CAL5970251.1"/>
    <property type="molecule type" value="Genomic_DNA"/>
</dbReference>
<dbReference type="Gene3D" id="1.20.5.1230">
    <property type="entry name" value="Apolipoprotein A-I"/>
    <property type="match status" value="1"/>
</dbReference>
<accession>A0ABP1GG81</accession>
<comment type="caution">
    <text evidence="2">The sequence shown here is derived from an EMBL/GenBank/DDBJ whole genome shotgun (WGS) entry which is preliminary data.</text>
</comment>
<name>A0ABP1GG81_9EUKA</name>
<evidence type="ECO:0000256" key="1">
    <source>
        <dbReference type="SAM" id="SignalP"/>
    </source>
</evidence>
<sequence>MTFSSIIILKALINTAQSTRCVHQIQNQNGMYLYCNKAKSINNNIISDTLQLAEDNSNIFIYTNRAYSVQLNVQFKFTNQFAVFGLGMGEQTVYNCHINISILIQIVSGALICKACDVNIEKSILVFIASGVTLSGVVLQSVSFVKISQSSIQYRFSCKQSSGIVGEVRQNPFIFQISDSIIMGYNILNGTNSGYLSASVYVDLLVQCNSIIVCTADNAFGEINSSVQISEVISENCENVCQLGYYTYGICLSSIQYGELVSHSLMCLDPFEFVDGFCTCKYGFILNQSKCVNVVNSLIELDNHLLANLSQLDQAILQQHKETQNDIVNNASALQNIIKETKLELLENISSLTNMTKKNQEDTQKNIAQVVSQFNTDLQTTKQEVNFDIASLNYTIKQKFAEAHENIISNYSALSAALDSTRLQLQHNILDLNGIVSTNLQDTQSQIVGNVSQLNLVIYQNKLQLEQNLENINQNVILNYADNQNDISANASYLLWCPSQL</sequence>
<keyword evidence="3" id="KW-1185">Reference proteome</keyword>
<feature type="chain" id="PRO_5046617004" evidence="1">
    <location>
        <begin position="19"/>
        <end position="501"/>
    </location>
</feature>
<dbReference type="SUPFAM" id="SSF58113">
    <property type="entry name" value="Apolipoprotein A-I"/>
    <property type="match status" value="1"/>
</dbReference>
<organism evidence="2 3">
    <name type="scientific">Hexamita inflata</name>
    <dbReference type="NCBI Taxonomy" id="28002"/>
    <lineage>
        <taxon>Eukaryota</taxon>
        <taxon>Metamonada</taxon>
        <taxon>Diplomonadida</taxon>
        <taxon>Hexamitidae</taxon>
        <taxon>Hexamitinae</taxon>
        <taxon>Hexamita</taxon>
    </lineage>
</organism>
<dbReference type="Proteomes" id="UP001642409">
    <property type="component" value="Unassembled WGS sequence"/>
</dbReference>
<evidence type="ECO:0000313" key="3">
    <source>
        <dbReference type="Proteomes" id="UP001642409"/>
    </source>
</evidence>
<feature type="signal peptide" evidence="1">
    <location>
        <begin position="1"/>
        <end position="18"/>
    </location>
</feature>
<proteinExistence type="predicted"/>
<evidence type="ECO:0000313" key="2">
    <source>
        <dbReference type="EMBL" id="CAL5970251.1"/>
    </source>
</evidence>